<reference evidence="2 3" key="1">
    <citation type="submission" date="2022-10" db="EMBL/GenBank/DDBJ databases">
        <title>Luteolibacter flavescens strain MCCC 1K03193, whole genome shotgun sequencing project.</title>
        <authorList>
            <person name="Zhao G."/>
            <person name="Shen L."/>
        </authorList>
    </citation>
    <scope>NUCLEOTIDE SEQUENCE [LARGE SCALE GENOMIC DNA]</scope>
    <source>
        <strain evidence="2 3">MCCC 1K03193</strain>
    </source>
</reference>
<keyword evidence="3" id="KW-1185">Reference proteome</keyword>
<name>A0ABT3FVR5_9BACT</name>
<accession>A0ABT3FVR5</accession>
<proteinExistence type="predicted"/>
<organism evidence="2 3">
    <name type="scientific">Luteolibacter flavescens</name>
    <dbReference type="NCBI Taxonomy" id="1859460"/>
    <lineage>
        <taxon>Bacteria</taxon>
        <taxon>Pseudomonadati</taxon>
        <taxon>Verrucomicrobiota</taxon>
        <taxon>Verrucomicrobiia</taxon>
        <taxon>Verrucomicrobiales</taxon>
        <taxon>Verrucomicrobiaceae</taxon>
        <taxon>Luteolibacter</taxon>
    </lineage>
</organism>
<dbReference type="Proteomes" id="UP001207930">
    <property type="component" value="Unassembled WGS sequence"/>
</dbReference>
<evidence type="ECO:0000313" key="3">
    <source>
        <dbReference type="Proteomes" id="UP001207930"/>
    </source>
</evidence>
<comment type="caution">
    <text evidence="2">The sequence shown here is derived from an EMBL/GenBank/DDBJ whole genome shotgun (WGS) entry which is preliminary data.</text>
</comment>
<gene>
    <name evidence="2" type="ORF">OKA04_23290</name>
</gene>
<evidence type="ECO:0000256" key="1">
    <source>
        <dbReference type="SAM" id="MobiDB-lite"/>
    </source>
</evidence>
<evidence type="ECO:0000313" key="2">
    <source>
        <dbReference type="EMBL" id="MCW1887681.1"/>
    </source>
</evidence>
<dbReference type="EMBL" id="JAPDDS010000021">
    <property type="protein sequence ID" value="MCW1887681.1"/>
    <property type="molecule type" value="Genomic_DNA"/>
</dbReference>
<sequence>MKARRPVSTVRDYRPPPEAGEVPTTGAPMPRAKATAKGATRGGSLSPLQMLRQGMALPEPERTDMRWFVSQYPDAYLADAYRDLSTKNLSDLTDHWVREQAERLKAVRVEIRVRGLTPKTLLEAHPRKPMKPHPLNPRR</sequence>
<feature type="compositionally biased region" description="Low complexity" evidence="1">
    <location>
        <begin position="31"/>
        <end position="43"/>
    </location>
</feature>
<dbReference type="RefSeq" id="WP_264503638.1">
    <property type="nucleotide sequence ID" value="NZ_JAPDDS010000021.1"/>
</dbReference>
<protein>
    <submittedName>
        <fullName evidence="2">Uncharacterized protein</fullName>
    </submittedName>
</protein>
<feature type="region of interest" description="Disordered" evidence="1">
    <location>
        <begin position="1"/>
        <end position="47"/>
    </location>
</feature>
<feature type="compositionally biased region" description="Basic residues" evidence="1">
    <location>
        <begin position="127"/>
        <end position="139"/>
    </location>
</feature>
<feature type="region of interest" description="Disordered" evidence="1">
    <location>
        <begin position="120"/>
        <end position="139"/>
    </location>
</feature>